<evidence type="ECO:0000259" key="12">
    <source>
        <dbReference type="PROSITE" id="PS50262"/>
    </source>
</evidence>
<evidence type="ECO:0000256" key="11">
    <source>
        <dbReference type="SAM" id="Phobius"/>
    </source>
</evidence>
<feature type="transmembrane region" description="Helical" evidence="11">
    <location>
        <begin position="21"/>
        <end position="42"/>
    </location>
</feature>
<protein>
    <recommendedName>
        <fullName evidence="12">G-protein coupled receptors family 1 profile domain-containing protein</fullName>
    </recommendedName>
</protein>
<feature type="transmembrane region" description="Helical" evidence="11">
    <location>
        <begin position="100"/>
        <end position="121"/>
    </location>
</feature>
<dbReference type="EMBL" id="BLKM01000236">
    <property type="protein sequence ID" value="GFG30616.1"/>
    <property type="molecule type" value="Genomic_DNA"/>
</dbReference>
<evidence type="ECO:0000256" key="10">
    <source>
        <dbReference type="RuleBase" id="RU000688"/>
    </source>
</evidence>
<dbReference type="PROSITE" id="PS50262">
    <property type="entry name" value="G_PROTEIN_RECEP_F1_2"/>
    <property type="match status" value="1"/>
</dbReference>
<dbReference type="PROSITE" id="PS00237">
    <property type="entry name" value="G_PROTEIN_RECEP_F1_1"/>
    <property type="match status" value="1"/>
</dbReference>
<evidence type="ECO:0000256" key="5">
    <source>
        <dbReference type="ARBA" id="ARBA00022989"/>
    </source>
</evidence>
<proteinExistence type="inferred from homology"/>
<evidence type="ECO:0000256" key="1">
    <source>
        <dbReference type="ARBA" id="ARBA00004651"/>
    </source>
</evidence>
<dbReference type="InParanoid" id="A0A6L2PDY2"/>
<keyword evidence="4 10" id="KW-0812">Transmembrane</keyword>
<reference evidence="14" key="1">
    <citation type="submission" date="2020-01" db="EMBL/GenBank/DDBJ databases">
        <title>Draft genome sequence of the Termite Coptotermes fromosanus.</title>
        <authorList>
            <person name="Itakura S."/>
            <person name="Yosikawa Y."/>
            <person name="Umezawa K."/>
        </authorList>
    </citation>
    <scope>NUCLEOTIDE SEQUENCE [LARGE SCALE GENOMIC DNA]</scope>
</reference>
<evidence type="ECO:0000256" key="6">
    <source>
        <dbReference type="ARBA" id="ARBA00023040"/>
    </source>
</evidence>
<dbReference type="FunFam" id="1.20.1070.10:FF:000312">
    <property type="entry name" value="protein trapped in endoderm-1"/>
    <property type="match status" value="1"/>
</dbReference>
<feature type="non-terminal residue" evidence="13">
    <location>
        <position position="1"/>
    </location>
</feature>
<feature type="domain" description="G-protein coupled receptors family 1 profile" evidence="12">
    <location>
        <begin position="1"/>
        <end position="258"/>
    </location>
</feature>
<keyword evidence="9 10" id="KW-0807">Transducer</keyword>
<feature type="transmembrane region" description="Helical" evidence="11">
    <location>
        <begin position="149"/>
        <end position="171"/>
    </location>
</feature>
<comment type="subcellular location">
    <subcellularLocation>
        <location evidence="1">Cell membrane</location>
        <topology evidence="1">Multi-pass membrane protein</topology>
    </subcellularLocation>
</comment>
<evidence type="ECO:0000256" key="3">
    <source>
        <dbReference type="ARBA" id="ARBA00022475"/>
    </source>
</evidence>
<dbReference type="OrthoDB" id="6117944at2759"/>
<keyword evidence="14" id="KW-1185">Reference proteome</keyword>
<comment type="caution">
    <text evidence="13">The sequence shown here is derived from an EMBL/GenBank/DDBJ whole genome shotgun (WGS) entry which is preliminary data.</text>
</comment>
<evidence type="ECO:0000256" key="4">
    <source>
        <dbReference type="ARBA" id="ARBA00022692"/>
    </source>
</evidence>
<keyword evidence="5 11" id="KW-1133">Transmembrane helix</keyword>
<dbReference type="Proteomes" id="UP000502823">
    <property type="component" value="Unassembled WGS sequence"/>
</dbReference>
<keyword evidence="8 10" id="KW-0675">Receptor</keyword>
<gene>
    <name evidence="13" type="ORF">Cfor_05178</name>
</gene>
<evidence type="ECO:0000256" key="2">
    <source>
        <dbReference type="ARBA" id="ARBA00010663"/>
    </source>
</evidence>
<feature type="transmembrane region" description="Helical" evidence="11">
    <location>
        <begin position="209"/>
        <end position="227"/>
    </location>
</feature>
<dbReference type="PANTHER" id="PTHR24228:SF71">
    <property type="entry name" value="PROTEIN TRAPPED IN ENDODERM-1"/>
    <property type="match status" value="1"/>
</dbReference>
<dbReference type="InterPro" id="IPR017452">
    <property type="entry name" value="GPCR_Rhodpsn_7TM"/>
</dbReference>
<dbReference type="PANTHER" id="PTHR24228">
    <property type="entry name" value="B2 BRADYKININ RECEPTOR/ANGIOTENSIN II RECEPTOR"/>
    <property type="match status" value="1"/>
</dbReference>
<evidence type="ECO:0000256" key="7">
    <source>
        <dbReference type="ARBA" id="ARBA00023136"/>
    </source>
</evidence>
<organism evidence="13 14">
    <name type="scientific">Coptotermes formosanus</name>
    <name type="common">Formosan subterranean termite</name>
    <dbReference type="NCBI Taxonomy" id="36987"/>
    <lineage>
        <taxon>Eukaryota</taxon>
        <taxon>Metazoa</taxon>
        <taxon>Ecdysozoa</taxon>
        <taxon>Arthropoda</taxon>
        <taxon>Hexapoda</taxon>
        <taxon>Insecta</taxon>
        <taxon>Pterygota</taxon>
        <taxon>Neoptera</taxon>
        <taxon>Polyneoptera</taxon>
        <taxon>Dictyoptera</taxon>
        <taxon>Blattodea</taxon>
        <taxon>Blattoidea</taxon>
        <taxon>Termitoidae</taxon>
        <taxon>Rhinotermitidae</taxon>
        <taxon>Coptotermes</taxon>
    </lineage>
</organism>
<dbReference type="InterPro" id="IPR000276">
    <property type="entry name" value="GPCR_Rhodpsn"/>
</dbReference>
<keyword evidence="6 10" id="KW-0297">G-protein coupled receptor</keyword>
<evidence type="ECO:0000313" key="14">
    <source>
        <dbReference type="Proteomes" id="UP000502823"/>
    </source>
</evidence>
<name>A0A6L2PDY2_COPFO</name>
<feature type="transmembrane region" description="Helical" evidence="11">
    <location>
        <begin position="62"/>
        <end position="80"/>
    </location>
</feature>
<evidence type="ECO:0000313" key="13">
    <source>
        <dbReference type="EMBL" id="GFG30616.1"/>
    </source>
</evidence>
<dbReference type="PRINTS" id="PR00237">
    <property type="entry name" value="GPCRRHODOPSN"/>
</dbReference>
<keyword evidence="3" id="KW-1003">Cell membrane</keyword>
<dbReference type="Pfam" id="PF00001">
    <property type="entry name" value="7tm_1"/>
    <property type="match status" value="1"/>
</dbReference>
<evidence type="ECO:0000256" key="9">
    <source>
        <dbReference type="ARBA" id="ARBA00023224"/>
    </source>
</evidence>
<dbReference type="SUPFAM" id="SSF81321">
    <property type="entry name" value="Family A G protein-coupled receptor-like"/>
    <property type="match status" value="1"/>
</dbReference>
<dbReference type="CDD" id="cd15210">
    <property type="entry name" value="7tmA_GPR84-like"/>
    <property type="match status" value="1"/>
</dbReference>
<dbReference type="GO" id="GO:0004930">
    <property type="term" value="F:G protein-coupled receptor activity"/>
    <property type="evidence" value="ECO:0007669"/>
    <property type="project" value="UniProtKB-KW"/>
</dbReference>
<dbReference type="GO" id="GO:0005886">
    <property type="term" value="C:plasma membrane"/>
    <property type="evidence" value="ECO:0007669"/>
    <property type="project" value="UniProtKB-SubCell"/>
</dbReference>
<dbReference type="Gene3D" id="1.20.1070.10">
    <property type="entry name" value="Rhodopsin 7-helix transmembrane proteins"/>
    <property type="match status" value="1"/>
</dbReference>
<evidence type="ECO:0000256" key="8">
    <source>
        <dbReference type="ARBA" id="ARBA00023170"/>
    </source>
</evidence>
<keyword evidence="7 11" id="KW-0472">Membrane</keyword>
<comment type="similarity">
    <text evidence="2 10">Belongs to the G-protein coupled receptor 1 family.</text>
</comment>
<accession>A0A6L2PDY2</accession>
<dbReference type="FunCoup" id="A0A6L2PDY2">
    <property type="interactions" value="48"/>
</dbReference>
<feature type="transmembrane region" description="Helical" evidence="11">
    <location>
        <begin position="239"/>
        <end position="259"/>
    </location>
</feature>
<dbReference type="AlphaFoldDB" id="A0A6L2PDY2"/>
<sequence length="331" mass="37087">NLITVIALLRCSKLRHHATTAFVISLAMSDLLFCSINLPLTASRFINQAWVLGPELCKLFPFFFYGNVAVSLLSMVAITVNRYILISCHGLYDKLYTPRYICVMLVFAWVFSFSMMIPPLAEVWGRLGLDPPTFSCTILKKDGRSPKKMFFFLGFILPCVVIIMSYTCIYWKVRQSQRNLQAHNAVGPKLNSVAPQFLQRREDVRLTRLMLTIFCCFLLCFLPLMLVNVADDEIRYPTIHVMASVLAWASSVVNPFIYAGSNRQYRAAYHKLLCCTNSPGRRGTVYQTTAPGGGGSLTHSHSGSGKTFITEMLQYNAAMDKVSVVGANGIE</sequence>